<dbReference type="InterPro" id="IPR013131">
    <property type="entry name" value="Mannitol_DH_N"/>
</dbReference>
<dbReference type="Gene3D" id="3.40.50.720">
    <property type="entry name" value="NAD(P)-binding Rossmann-like Domain"/>
    <property type="match status" value="1"/>
</dbReference>
<dbReference type="PANTHER" id="PTHR43362">
    <property type="entry name" value="MANNITOL DEHYDROGENASE DSF1-RELATED"/>
    <property type="match status" value="1"/>
</dbReference>
<dbReference type="SUPFAM" id="SSF51735">
    <property type="entry name" value="NAD(P)-binding Rossmann-fold domains"/>
    <property type="match status" value="1"/>
</dbReference>
<reference evidence="4" key="1">
    <citation type="submission" date="2020-01" db="EMBL/GenBank/DDBJ databases">
        <authorList>
            <person name="Meier V. D."/>
            <person name="Meier V D."/>
        </authorList>
    </citation>
    <scope>NUCLEOTIDE SEQUENCE</scope>
    <source>
        <strain evidence="4">HLG_WM_MAG_07</strain>
    </source>
</reference>
<protein>
    <submittedName>
        <fullName evidence="4">Multiple polyol-specific dehydrogenase (EC)</fullName>
        <ecNumber evidence="4">1.1.1.-</ecNumber>
    </submittedName>
</protein>
<name>A0A6S6S9A3_9GAMM</name>
<evidence type="ECO:0000259" key="2">
    <source>
        <dbReference type="Pfam" id="PF01232"/>
    </source>
</evidence>
<dbReference type="Gene3D" id="1.10.1040.10">
    <property type="entry name" value="N-(1-d-carboxylethyl)-l-norvaline Dehydrogenase, domain 2"/>
    <property type="match status" value="1"/>
</dbReference>
<dbReference type="GO" id="GO:0046029">
    <property type="term" value="F:mannitol dehydrogenase activity"/>
    <property type="evidence" value="ECO:0007669"/>
    <property type="project" value="TreeGrafter"/>
</dbReference>
<accession>A0A6S6S9A3</accession>
<evidence type="ECO:0000256" key="1">
    <source>
        <dbReference type="ARBA" id="ARBA00023002"/>
    </source>
</evidence>
<dbReference type="InterPro" id="IPR013118">
    <property type="entry name" value="Mannitol_DH_C"/>
</dbReference>
<feature type="domain" description="Mannitol dehydrogenase C-terminal" evidence="3">
    <location>
        <begin position="286"/>
        <end position="475"/>
    </location>
</feature>
<dbReference type="InterPro" id="IPR000669">
    <property type="entry name" value="Mannitol_DH"/>
</dbReference>
<dbReference type="InterPro" id="IPR013328">
    <property type="entry name" value="6PGD_dom2"/>
</dbReference>
<dbReference type="Pfam" id="PF08125">
    <property type="entry name" value="Mannitol_dh_C"/>
    <property type="match status" value="1"/>
</dbReference>
<feature type="domain" description="Mannitol dehydrogenase N-terminal" evidence="2">
    <location>
        <begin position="30"/>
        <end position="278"/>
    </location>
</feature>
<organism evidence="4">
    <name type="scientific">uncultured Thiotrichaceae bacterium</name>
    <dbReference type="NCBI Taxonomy" id="298394"/>
    <lineage>
        <taxon>Bacteria</taxon>
        <taxon>Pseudomonadati</taxon>
        <taxon>Pseudomonadota</taxon>
        <taxon>Gammaproteobacteria</taxon>
        <taxon>Thiotrichales</taxon>
        <taxon>Thiotrichaceae</taxon>
        <taxon>environmental samples</taxon>
    </lineage>
</organism>
<proteinExistence type="predicted"/>
<gene>
    <name evidence="4" type="ORF">HELGO_WM12179</name>
</gene>
<dbReference type="InterPro" id="IPR036291">
    <property type="entry name" value="NAD(P)-bd_dom_sf"/>
</dbReference>
<dbReference type="PRINTS" id="PR00084">
    <property type="entry name" value="MTLDHDRGNASE"/>
</dbReference>
<dbReference type="InterPro" id="IPR050988">
    <property type="entry name" value="Mannitol_DH/Oxidoreductase"/>
</dbReference>
<sequence length="493" mass="54535">MTVRLSQKNINELPETVAVPSYDRRALTPGILHIGVGNFHRAHQAVYLERLFNKSHDHDWGIVGAGIMPYDAEKREQLKCQDWLSTIIELDPEGYTARVCGAMIDFAEVSNLGLIAALCKPEIRIVSMTVTEGGYFVDPKTGGFNADHPDIQFDVKNSDTPKTVFGAIVAALQIRFSQNIQPFTIMSCDNLPHNGEVTKRTVIGLANMMNSEFADWIADNVAFPNGMVDCITPATGDRERQMAVDRFGIEDPSVVVCEPFRQWVLEDNFPQGRPALEKVGVEFVQDVAPYELMKLRILNGGHASLAYAAALLGIEYAHEAIETPVIRAFVEKLEKQEIIPTVSAVPGVDLHQYLKQTLERFSNAGIGDTIPRLCQDGSNRQPKFIFPTLSDRLEQGLPVPGLALELALWCRYCAGTDESGKSLCIDDENAERLQKNALLAKTEPGAFLGMIDIFGPMGSNEQLIEEFSIALDSLWKHGTKATLKNYTNEKVIA</sequence>
<evidence type="ECO:0000313" key="4">
    <source>
        <dbReference type="EMBL" id="CAA6806459.1"/>
    </source>
</evidence>
<dbReference type="SUPFAM" id="SSF48179">
    <property type="entry name" value="6-phosphogluconate dehydrogenase C-terminal domain-like"/>
    <property type="match status" value="1"/>
</dbReference>
<dbReference type="EC" id="1.1.1.-" evidence="4"/>
<dbReference type="PANTHER" id="PTHR43362:SF1">
    <property type="entry name" value="MANNITOL DEHYDROGENASE 2-RELATED"/>
    <property type="match status" value="1"/>
</dbReference>
<dbReference type="AlphaFoldDB" id="A0A6S6S9A3"/>
<dbReference type="EMBL" id="CACVAY010000030">
    <property type="protein sequence ID" value="CAA6806459.1"/>
    <property type="molecule type" value="Genomic_DNA"/>
</dbReference>
<evidence type="ECO:0000259" key="3">
    <source>
        <dbReference type="Pfam" id="PF08125"/>
    </source>
</evidence>
<keyword evidence="1 4" id="KW-0560">Oxidoreductase</keyword>
<dbReference type="InterPro" id="IPR008927">
    <property type="entry name" value="6-PGluconate_DH-like_C_sf"/>
</dbReference>
<dbReference type="Pfam" id="PF01232">
    <property type="entry name" value="Mannitol_dh"/>
    <property type="match status" value="1"/>
</dbReference>